<evidence type="ECO:0000256" key="1">
    <source>
        <dbReference type="SAM" id="MobiDB-lite"/>
    </source>
</evidence>
<protein>
    <submittedName>
        <fullName evidence="3">Uncharacterized protein</fullName>
    </submittedName>
</protein>
<reference evidence="3 4" key="1">
    <citation type="submission" date="2017-01" db="EMBL/GenBank/DDBJ databases">
        <title>Whole-Genome Shotgun Sequencing of Two beta-Proteobacterial Species in Search of the Bulgecin Biosynthetic Cluster.</title>
        <authorList>
            <person name="Horsman M.E."/>
            <person name="Marous D.R."/>
            <person name="Li R."/>
            <person name="Oliver R.A."/>
            <person name="Byun B."/>
            <person name="Emrich S.J."/>
            <person name="Boggess B."/>
            <person name="Townsend C.A."/>
            <person name="Mobashery S."/>
        </authorList>
    </citation>
    <scope>NUCLEOTIDE SEQUENCE [LARGE SCALE GENOMIC DNA]</scope>
    <source>
        <strain evidence="3 4">ATCC 31363</strain>
    </source>
</reference>
<dbReference type="Proteomes" id="UP000218022">
    <property type="component" value="Unassembled WGS sequence"/>
</dbReference>
<evidence type="ECO:0000256" key="2">
    <source>
        <dbReference type="SAM" id="SignalP"/>
    </source>
</evidence>
<feature type="signal peptide" evidence="2">
    <location>
        <begin position="1"/>
        <end position="19"/>
    </location>
</feature>
<dbReference type="AlphaFoldDB" id="A0A2A4F540"/>
<name>A0A2A4F540_9BURK</name>
<dbReference type="EMBL" id="MTZV01000002">
    <property type="protein sequence ID" value="PCE27802.1"/>
    <property type="molecule type" value="Genomic_DNA"/>
</dbReference>
<organism evidence="3 4">
    <name type="scientific">Paraburkholderia acidicola</name>
    <dbReference type="NCBI Taxonomy" id="1912599"/>
    <lineage>
        <taxon>Bacteria</taxon>
        <taxon>Pseudomonadati</taxon>
        <taxon>Pseudomonadota</taxon>
        <taxon>Betaproteobacteria</taxon>
        <taxon>Burkholderiales</taxon>
        <taxon>Burkholderiaceae</taxon>
        <taxon>Paraburkholderia</taxon>
    </lineage>
</organism>
<proteinExistence type="predicted"/>
<gene>
    <name evidence="3" type="ORF">BWP39_04660</name>
</gene>
<feature type="region of interest" description="Disordered" evidence="1">
    <location>
        <begin position="26"/>
        <end position="84"/>
    </location>
</feature>
<evidence type="ECO:0000313" key="4">
    <source>
        <dbReference type="Proteomes" id="UP000218022"/>
    </source>
</evidence>
<keyword evidence="2" id="KW-0732">Signal</keyword>
<feature type="chain" id="PRO_5012969185" evidence="2">
    <location>
        <begin position="20"/>
        <end position="84"/>
    </location>
</feature>
<sequence length="84" mass="8600">MNKLVSAIGMTLVAGCLSAAAVAQSHDPVSEPTTHADKKAAKAQAKADHKTSVAQAKADKQQTDAQADADKATADAKVKDAKKE</sequence>
<comment type="caution">
    <text evidence="3">The sequence shown here is derived from an EMBL/GenBank/DDBJ whole genome shotgun (WGS) entry which is preliminary data.</text>
</comment>
<evidence type="ECO:0000313" key="3">
    <source>
        <dbReference type="EMBL" id="PCE27802.1"/>
    </source>
</evidence>
<feature type="compositionally biased region" description="Basic and acidic residues" evidence="1">
    <location>
        <begin position="34"/>
        <end position="84"/>
    </location>
</feature>
<accession>A0A2A4F540</accession>
<dbReference type="PROSITE" id="PS51257">
    <property type="entry name" value="PROKAR_LIPOPROTEIN"/>
    <property type="match status" value="1"/>
</dbReference>